<organism evidence="2 3">
    <name type="scientific">Geotrichum candidum</name>
    <name type="common">Oospora lactis</name>
    <name type="synonym">Dipodascus geotrichum</name>
    <dbReference type="NCBI Taxonomy" id="1173061"/>
    <lineage>
        <taxon>Eukaryota</taxon>
        <taxon>Fungi</taxon>
        <taxon>Dikarya</taxon>
        <taxon>Ascomycota</taxon>
        <taxon>Saccharomycotina</taxon>
        <taxon>Dipodascomycetes</taxon>
        <taxon>Dipodascales</taxon>
        <taxon>Dipodascaceae</taxon>
        <taxon>Geotrichum</taxon>
    </lineage>
</organism>
<feature type="chain" id="PRO_5005325604" description="DUF1748-domain-containing protein" evidence="1">
    <location>
        <begin position="23"/>
        <end position="73"/>
    </location>
</feature>
<proteinExistence type="predicted"/>
<dbReference type="STRING" id="1173061.A0A0J9X6S7"/>
<reference evidence="2" key="1">
    <citation type="submission" date="2014-03" db="EMBL/GenBank/DDBJ databases">
        <authorList>
            <person name="Casaregola S."/>
        </authorList>
    </citation>
    <scope>NUCLEOTIDE SEQUENCE [LARGE SCALE GENOMIC DNA]</scope>
    <source>
        <strain evidence="2">CLIB 918</strain>
    </source>
</reference>
<evidence type="ECO:0000313" key="2">
    <source>
        <dbReference type="EMBL" id="CDO52500.1"/>
    </source>
</evidence>
<sequence>MGYLSRIAHISLDLVLVSTALAGIRRSTGLTPKTDIFDSKDFQSYFQKYLNTGEWVFDSSVAFMGASEYFVRK</sequence>
<evidence type="ECO:0000256" key="1">
    <source>
        <dbReference type="SAM" id="SignalP"/>
    </source>
</evidence>
<dbReference type="PANTHER" id="PTHR28075:SF1">
    <property type="entry name" value="DUF1748-DOMAIN-CONTAINING PROTEIN"/>
    <property type="match status" value="1"/>
</dbReference>
<dbReference type="OrthoDB" id="16824at2759"/>
<protein>
    <recommendedName>
        <fullName evidence="4">DUF1748-domain-containing protein</fullName>
    </recommendedName>
</protein>
<dbReference type="EMBL" id="CCBN010000003">
    <property type="protein sequence ID" value="CDO52500.1"/>
    <property type="molecule type" value="Genomic_DNA"/>
</dbReference>
<dbReference type="PANTHER" id="PTHR28075">
    <property type="entry name" value="CHROMOSOME 16, WHOLE GENOME SHOTGUN SEQUENCE"/>
    <property type="match status" value="1"/>
</dbReference>
<evidence type="ECO:0000313" key="3">
    <source>
        <dbReference type="Proteomes" id="UP000242525"/>
    </source>
</evidence>
<keyword evidence="3" id="KW-1185">Reference proteome</keyword>
<dbReference type="AlphaFoldDB" id="A0A0J9X6S7"/>
<dbReference type="Proteomes" id="UP000242525">
    <property type="component" value="Unassembled WGS sequence"/>
</dbReference>
<keyword evidence="1" id="KW-0732">Signal</keyword>
<comment type="caution">
    <text evidence="2">The sequence shown here is derived from an EMBL/GenBank/DDBJ whole genome shotgun (WGS) entry which is preliminary data.</text>
</comment>
<accession>A0A0J9X6S7</accession>
<gene>
    <name evidence="2" type="ORF">BN980_GECA03s02881g</name>
</gene>
<dbReference type="InterPro" id="IPR013726">
    <property type="entry name" value="Mitofissin"/>
</dbReference>
<feature type="signal peptide" evidence="1">
    <location>
        <begin position="1"/>
        <end position="22"/>
    </location>
</feature>
<dbReference type="Pfam" id="PF08520">
    <property type="entry name" value="Mitofissin"/>
    <property type="match status" value="1"/>
</dbReference>
<dbReference type="GO" id="GO:0005737">
    <property type="term" value="C:cytoplasm"/>
    <property type="evidence" value="ECO:0007669"/>
    <property type="project" value="TreeGrafter"/>
</dbReference>
<evidence type="ECO:0008006" key="4">
    <source>
        <dbReference type="Google" id="ProtNLM"/>
    </source>
</evidence>
<name>A0A0J9X6S7_GEOCN</name>